<name>A0A7X0TT33_9GAMM</name>
<dbReference type="PROSITE" id="PS51236">
    <property type="entry name" value="TSP_CTER"/>
    <property type="match status" value="1"/>
</dbReference>
<evidence type="ECO:0000313" key="3">
    <source>
        <dbReference type="EMBL" id="MBB6542670.1"/>
    </source>
</evidence>
<proteinExistence type="predicted"/>
<feature type="chain" id="PRO_5031524012" description="TSP C-terminal domain-containing protein" evidence="1">
    <location>
        <begin position="24"/>
        <end position="242"/>
    </location>
</feature>
<dbReference type="GO" id="GO:0005576">
    <property type="term" value="C:extracellular region"/>
    <property type="evidence" value="ECO:0007669"/>
    <property type="project" value="InterPro"/>
</dbReference>
<dbReference type="RefSeq" id="WP_184423489.1">
    <property type="nucleotide sequence ID" value="NZ_AP027362.1"/>
</dbReference>
<gene>
    <name evidence="3" type="ORF">HNQ55_001170</name>
</gene>
<sequence>MKSNMIKTSVAGLILGVSSLVNVANAGLIDLTNWTATSGGTWTVDSSGTSVLQTQNGQPTYFLSDTDYINTKFDGTFGVETAGDDDFIGFVFGYNNSDDFLLFDWKQSDQNFSGMAYSGFTLSHITGSNVNFWDHSGSDLTVLASDYAGNNGWADNTVYNFTLDFTTTSIKIDIDNVTIFDVNGSFNTGKFGFYNYSQSYVRYTGFEETVSPSIPSTSVPEPSTLAIFALGVIGLASRRLKK</sequence>
<dbReference type="PANTHER" id="PTHR10199">
    <property type="entry name" value="THROMBOSPONDIN"/>
    <property type="match status" value="1"/>
</dbReference>
<dbReference type="GO" id="GO:0005509">
    <property type="term" value="F:calcium ion binding"/>
    <property type="evidence" value="ECO:0007669"/>
    <property type="project" value="InterPro"/>
</dbReference>
<dbReference type="Gene3D" id="2.60.120.200">
    <property type="match status" value="1"/>
</dbReference>
<dbReference type="Pfam" id="PF05735">
    <property type="entry name" value="TSP_C"/>
    <property type="match status" value="1"/>
</dbReference>
<dbReference type="InterPro" id="IPR008859">
    <property type="entry name" value="Thrombospondin_C"/>
</dbReference>
<accession>A0A7X0TT33</accession>
<dbReference type="InterPro" id="IPR013424">
    <property type="entry name" value="Ice-binding_C"/>
</dbReference>
<dbReference type="Proteomes" id="UP000537141">
    <property type="component" value="Unassembled WGS sequence"/>
</dbReference>
<dbReference type="Pfam" id="PF07589">
    <property type="entry name" value="PEP-CTERM"/>
    <property type="match status" value="1"/>
</dbReference>
<dbReference type="EMBL" id="JACHHU010000007">
    <property type="protein sequence ID" value="MBB6542670.1"/>
    <property type="molecule type" value="Genomic_DNA"/>
</dbReference>
<keyword evidence="4" id="KW-1185">Reference proteome</keyword>
<dbReference type="GO" id="GO:0007155">
    <property type="term" value="P:cell adhesion"/>
    <property type="evidence" value="ECO:0007669"/>
    <property type="project" value="InterPro"/>
</dbReference>
<dbReference type="PANTHER" id="PTHR10199:SF100">
    <property type="entry name" value="THROMBOSPONDIN, ISOFORM A"/>
    <property type="match status" value="1"/>
</dbReference>
<dbReference type="InterPro" id="IPR013320">
    <property type="entry name" value="ConA-like_dom_sf"/>
</dbReference>
<evidence type="ECO:0000313" key="4">
    <source>
        <dbReference type="Proteomes" id="UP000537141"/>
    </source>
</evidence>
<evidence type="ECO:0000256" key="1">
    <source>
        <dbReference type="SAM" id="SignalP"/>
    </source>
</evidence>
<dbReference type="NCBIfam" id="TIGR02595">
    <property type="entry name" value="PEP_CTERM"/>
    <property type="match status" value="1"/>
</dbReference>
<feature type="domain" description="TSP C-terminal" evidence="2">
    <location>
        <begin position="16"/>
        <end position="215"/>
    </location>
</feature>
<reference evidence="3 4" key="1">
    <citation type="submission" date="2020-08" db="EMBL/GenBank/DDBJ databases">
        <title>Genomic Encyclopedia of Type Strains, Phase IV (KMG-IV): sequencing the most valuable type-strain genomes for metagenomic binning, comparative biology and taxonomic classification.</title>
        <authorList>
            <person name="Goeker M."/>
        </authorList>
    </citation>
    <scope>NUCLEOTIDE SEQUENCE [LARGE SCALE GENOMIC DNA]</scope>
    <source>
        <strain evidence="3 4">DSM 26287</strain>
    </source>
</reference>
<comment type="caution">
    <text evidence="3">The sequence shown here is derived from an EMBL/GenBank/DDBJ whole genome shotgun (WGS) entry which is preliminary data.</text>
</comment>
<dbReference type="AlphaFoldDB" id="A0A7X0TT33"/>
<protein>
    <recommendedName>
        <fullName evidence="2">TSP C-terminal domain-containing protein</fullName>
    </recommendedName>
</protein>
<evidence type="ECO:0000259" key="2">
    <source>
        <dbReference type="PROSITE" id="PS51236"/>
    </source>
</evidence>
<organism evidence="3 4">
    <name type="scientific">Thalassotalea piscium</name>
    <dbReference type="NCBI Taxonomy" id="1230533"/>
    <lineage>
        <taxon>Bacteria</taxon>
        <taxon>Pseudomonadati</taxon>
        <taxon>Pseudomonadota</taxon>
        <taxon>Gammaproteobacteria</taxon>
        <taxon>Alteromonadales</taxon>
        <taxon>Colwelliaceae</taxon>
        <taxon>Thalassotalea</taxon>
    </lineage>
</organism>
<feature type="signal peptide" evidence="1">
    <location>
        <begin position="1"/>
        <end position="23"/>
    </location>
</feature>
<keyword evidence="1" id="KW-0732">Signal</keyword>
<dbReference type="SUPFAM" id="SSF49899">
    <property type="entry name" value="Concanavalin A-like lectins/glucanases"/>
    <property type="match status" value="1"/>
</dbReference>